<name>R8YXN3_9GAMM</name>
<reference evidence="2 5" key="1">
    <citation type="submission" date="2013-02" db="EMBL/GenBank/DDBJ databases">
        <title>The Genome Sequence of Acinetobacter pittii ANC 4052.</title>
        <authorList>
            <consortium name="The Broad Institute Genome Sequencing Platform"/>
            <consortium name="The Broad Institute Genome Sequencing Center for Infectious Disease"/>
            <person name="Cerqueira G."/>
            <person name="Feldgarden M."/>
            <person name="Courvalin P."/>
            <person name="Perichon B."/>
            <person name="Grillot-Courvalin C."/>
            <person name="Clermont D."/>
            <person name="Rocha E."/>
            <person name="Yoon E.-J."/>
            <person name="Nemec A."/>
            <person name="Walker B."/>
            <person name="Young S.K."/>
            <person name="Zeng Q."/>
            <person name="Gargeya S."/>
            <person name="Fitzgerald M."/>
            <person name="Haas B."/>
            <person name="Abouelleil A."/>
            <person name="Alvarado L."/>
            <person name="Arachchi H.M."/>
            <person name="Berlin A.M."/>
            <person name="Chapman S.B."/>
            <person name="Dewar J."/>
            <person name="Goldberg J."/>
            <person name="Griggs A."/>
            <person name="Gujja S."/>
            <person name="Hansen M."/>
            <person name="Howarth C."/>
            <person name="Imamovic A."/>
            <person name="Larimer J."/>
            <person name="McCowan C."/>
            <person name="Murphy C."/>
            <person name="Neiman D."/>
            <person name="Pearson M."/>
            <person name="Priest M."/>
            <person name="Roberts A."/>
            <person name="Saif S."/>
            <person name="Shea T."/>
            <person name="Sisk P."/>
            <person name="Sykes S."/>
            <person name="Wortman J."/>
            <person name="Nusbaum C."/>
            <person name="Birren B."/>
        </authorList>
    </citation>
    <scope>NUCLEOTIDE SEQUENCE [LARGE SCALE GENOMIC DNA]</scope>
    <source>
        <strain evidence="2 5">ANC 4052</strain>
    </source>
</reference>
<evidence type="ECO:0000313" key="2">
    <source>
        <dbReference type="EMBL" id="EOQ74049.1"/>
    </source>
</evidence>
<keyword evidence="1" id="KW-0812">Transmembrane</keyword>
<organism evidence="2 5">
    <name type="scientific">Acinetobacter lactucae</name>
    <dbReference type="NCBI Taxonomy" id="1785128"/>
    <lineage>
        <taxon>Bacteria</taxon>
        <taxon>Pseudomonadati</taxon>
        <taxon>Pseudomonadota</taxon>
        <taxon>Gammaproteobacteria</taxon>
        <taxon>Moraxellales</taxon>
        <taxon>Moraxellaceae</taxon>
        <taxon>Acinetobacter</taxon>
        <taxon>Acinetobacter calcoaceticus/baumannii complex</taxon>
    </lineage>
</organism>
<dbReference type="Proteomes" id="UP000013986">
    <property type="component" value="Unassembled WGS sequence"/>
</dbReference>
<proteinExistence type="predicted"/>
<sequence>MKKQRKKPAFLNSMENEIILAVSMLYAIIVTIMIIVHYIQPSEQETRSSSTSVSHTSK</sequence>
<keyword evidence="1" id="KW-1133">Transmembrane helix</keyword>
<dbReference type="EMBL" id="JADWNO010000002">
    <property type="protein sequence ID" value="MBJ8436714.1"/>
    <property type="molecule type" value="Genomic_DNA"/>
</dbReference>
<dbReference type="Proteomes" id="UP001150055">
    <property type="component" value="Unassembled WGS sequence"/>
</dbReference>
<gene>
    <name evidence="2" type="ORF">F929_02067</name>
    <name evidence="3" type="ORF">I6M64_05160</name>
    <name evidence="4" type="ORF">M0O54_11080</name>
</gene>
<evidence type="ECO:0000313" key="5">
    <source>
        <dbReference type="Proteomes" id="UP000013986"/>
    </source>
</evidence>
<comment type="caution">
    <text evidence="2">The sequence shown here is derived from an EMBL/GenBank/DDBJ whole genome shotgun (WGS) entry which is preliminary data.</text>
</comment>
<evidence type="ECO:0000313" key="4">
    <source>
        <dbReference type="EMBL" id="MDD9320650.1"/>
    </source>
</evidence>
<evidence type="ECO:0000256" key="1">
    <source>
        <dbReference type="SAM" id="Phobius"/>
    </source>
</evidence>
<evidence type="ECO:0000313" key="6">
    <source>
        <dbReference type="Proteomes" id="UP000808699"/>
    </source>
</evidence>
<accession>R8YXN3</accession>
<reference evidence="4" key="3">
    <citation type="submission" date="2022-12" db="EMBL/GenBank/DDBJ databases">
        <title>Acinetobacter lactucae: Emerging opportunistic pathogenic species of genus Acinetobacter isolated from immunocompromised patients in clinical settings of India.</title>
        <authorList>
            <person name="Amar A.K."/>
            <person name="Sawant A.R."/>
            <person name="Meera M."/>
            <person name="Tomar A."/>
            <person name="Sistla S."/>
            <person name="Prashanth K."/>
        </authorList>
    </citation>
    <scope>NUCLEOTIDE SEQUENCE</scope>
    <source>
        <strain evidence="4">PKAL1828C</strain>
    </source>
</reference>
<keyword evidence="1" id="KW-0472">Membrane</keyword>
<reference evidence="3 6" key="2">
    <citation type="submission" date="2020-11" db="EMBL/GenBank/DDBJ databases">
        <title>Enhanced detection system for hospital associated transmission using whole genome sequencing surveillance.</title>
        <authorList>
            <person name="Harrison L.H."/>
            <person name="Van Tyne D."/>
            <person name="Marsh J.W."/>
            <person name="Griffith M.P."/>
            <person name="Snyder D.J."/>
            <person name="Cooper V.S."/>
            <person name="Mustapha M."/>
        </authorList>
    </citation>
    <scope>NUCLEOTIDE SEQUENCE [LARGE SCALE GENOMIC DNA]</scope>
    <source>
        <strain evidence="3 6">ACIN00241</strain>
    </source>
</reference>
<protein>
    <submittedName>
        <fullName evidence="2">Uncharacterized protein</fullName>
    </submittedName>
</protein>
<keyword evidence="6" id="KW-1185">Reference proteome</keyword>
<dbReference type="EMBL" id="APQO01000005">
    <property type="protein sequence ID" value="EOQ74049.1"/>
    <property type="molecule type" value="Genomic_DNA"/>
</dbReference>
<dbReference type="PATRIC" id="fig|1217689.3.peg.2027"/>
<dbReference type="RefSeq" id="WP_016144804.1">
    <property type="nucleotide sequence ID" value="NZ_AVOE01000021.1"/>
</dbReference>
<feature type="transmembrane region" description="Helical" evidence="1">
    <location>
        <begin position="20"/>
        <end position="39"/>
    </location>
</feature>
<dbReference type="AlphaFoldDB" id="R8YXN3"/>
<dbReference type="EMBL" id="JALNTG010000036">
    <property type="protein sequence ID" value="MDD9320650.1"/>
    <property type="molecule type" value="Genomic_DNA"/>
</dbReference>
<dbReference type="HOGENOM" id="CLU_2968839_0_0_6"/>
<evidence type="ECO:0000313" key="3">
    <source>
        <dbReference type="EMBL" id="MBJ8436714.1"/>
    </source>
</evidence>
<dbReference type="Proteomes" id="UP000808699">
    <property type="component" value="Unassembled WGS sequence"/>
</dbReference>
<dbReference type="GeneID" id="60754580"/>